<evidence type="ECO:0000313" key="4">
    <source>
        <dbReference type="Proteomes" id="UP000016935"/>
    </source>
</evidence>
<dbReference type="eggNOG" id="KOG1198">
    <property type="taxonomic scope" value="Eukaryota"/>
</dbReference>
<dbReference type="Gene3D" id="2.60.40.380">
    <property type="entry name" value="Purple acid phosphatase-like, N-terminal"/>
    <property type="match status" value="1"/>
</dbReference>
<dbReference type="InterPro" id="IPR011032">
    <property type="entry name" value="GroES-like_sf"/>
</dbReference>
<dbReference type="SUPFAM" id="SSF51735">
    <property type="entry name" value="NAD(P)-binding Rossmann-fold domains"/>
    <property type="match status" value="1"/>
</dbReference>
<dbReference type="InterPro" id="IPR032093">
    <property type="entry name" value="PhoD_N"/>
</dbReference>
<dbReference type="SUPFAM" id="SSF56300">
    <property type="entry name" value="Metallo-dependent phosphatases"/>
    <property type="match status" value="1"/>
</dbReference>
<dbReference type="CDD" id="cd07389">
    <property type="entry name" value="MPP_PhoD"/>
    <property type="match status" value="1"/>
</dbReference>
<dbReference type="GO" id="GO:0016491">
    <property type="term" value="F:oxidoreductase activity"/>
    <property type="evidence" value="ECO:0007669"/>
    <property type="project" value="InterPro"/>
</dbReference>
<dbReference type="Gene3D" id="3.40.50.720">
    <property type="entry name" value="NAD(P)-binding Rossmann-like Domain"/>
    <property type="match status" value="1"/>
</dbReference>
<proteinExistence type="predicted"/>
<dbReference type="PANTHER" id="PTHR43606:SF8">
    <property type="entry name" value="ALKALINE PHOSPHATASE"/>
    <property type="match status" value="1"/>
</dbReference>
<dbReference type="InterPro" id="IPR018946">
    <property type="entry name" value="PhoD-like_MPP"/>
</dbReference>
<feature type="signal peptide" evidence="1">
    <location>
        <begin position="1"/>
        <end position="17"/>
    </location>
</feature>
<dbReference type="Proteomes" id="UP000016935">
    <property type="component" value="Unassembled WGS sequence"/>
</dbReference>
<dbReference type="EMBL" id="KB908548">
    <property type="protein sequence ID" value="EOA88143.1"/>
    <property type="molecule type" value="Genomic_DNA"/>
</dbReference>
<protein>
    <recommendedName>
        <fullName evidence="2">Enoyl reductase (ER) domain-containing protein</fullName>
    </recommendedName>
</protein>
<feature type="domain" description="Enoyl reductase (ER)" evidence="2">
    <location>
        <begin position="639"/>
        <end position="953"/>
    </location>
</feature>
<dbReference type="InterPro" id="IPR020843">
    <property type="entry name" value="ER"/>
</dbReference>
<dbReference type="Pfam" id="PF16655">
    <property type="entry name" value="PhoD_N"/>
    <property type="match status" value="1"/>
</dbReference>
<feature type="chain" id="PRO_5004343085" description="Enoyl reductase (ER) domain-containing protein" evidence="1">
    <location>
        <begin position="18"/>
        <end position="969"/>
    </location>
</feature>
<dbReference type="Pfam" id="PF08240">
    <property type="entry name" value="ADH_N"/>
    <property type="match status" value="1"/>
</dbReference>
<evidence type="ECO:0000259" key="2">
    <source>
        <dbReference type="SMART" id="SM00829"/>
    </source>
</evidence>
<reference evidence="3 4" key="1">
    <citation type="journal article" date="2012" name="PLoS Pathog.">
        <title>Diverse lifestyles and strategies of plant pathogenesis encoded in the genomes of eighteen Dothideomycetes fungi.</title>
        <authorList>
            <person name="Ohm R.A."/>
            <person name="Feau N."/>
            <person name="Henrissat B."/>
            <person name="Schoch C.L."/>
            <person name="Horwitz B.A."/>
            <person name="Barry K.W."/>
            <person name="Condon B.J."/>
            <person name="Copeland A.C."/>
            <person name="Dhillon B."/>
            <person name="Glaser F."/>
            <person name="Hesse C.N."/>
            <person name="Kosti I."/>
            <person name="LaButti K."/>
            <person name="Lindquist E.A."/>
            <person name="Lucas S."/>
            <person name="Salamov A.A."/>
            <person name="Bradshaw R.E."/>
            <person name="Ciuffetti L."/>
            <person name="Hamelin R.C."/>
            <person name="Kema G.H.J."/>
            <person name="Lawrence C."/>
            <person name="Scott J.A."/>
            <person name="Spatafora J.W."/>
            <person name="Turgeon B.G."/>
            <person name="de Wit P.J.G.M."/>
            <person name="Zhong S."/>
            <person name="Goodwin S.B."/>
            <person name="Grigoriev I.V."/>
        </authorList>
    </citation>
    <scope>NUCLEOTIDE SEQUENCE [LARGE SCALE GENOMIC DNA]</scope>
    <source>
        <strain evidence="4">28A</strain>
    </source>
</reference>
<dbReference type="Pfam" id="PF09423">
    <property type="entry name" value="PhoD"/>
    <property type="match status" value="1"/>
</dbReference>
<dbReference type="SMART" id="SM00829">
    <property type="entry name" value="PKS_ER"/>
    <property type="match status" value="1"/>
</dbReference>
<dbReference type="InterPro" id="IPR038607">
    <property type="entry name" value="PhoD-like_sf"/>
</dbReference>
<dbReference type="InterPro" id="IPR036291">
    <property type="entry name" value="NAD(P)-bd_dom_sf"/>
</dbReference>
<name>R0K554_EXST2</name>
<keyword evidence="1" id="KW-0732">Signal</keyword>
<dbReference type="HOGENOM" id="CLU_012921_0_0_1"/>
<dbReference type="InterPro" id="IPR029052">
    <property type="entry name" value="Metallo-depent_PP-like"/>
</dbReference>
<gene>
    <name evidence="3" type="ORF">SETTUDRAFT_149597</name>
</gene>
<dbReference type="CDD" id="cd08267">
    <property type="entry name" value="MDR1"/>
    <property type="match status" value="1"/>
</dbReference>
<dbReference type="RefSeq" id="XP_008024213.1">
    <property type="nucleotide sequence ID" value="XM_008026022.1"/>
</dbReference>
<dbReference type="Gene3D" id="3.90.180.10">
    <property type="entry name" value="Medium-chain alcohol dehydrogenases, catalytic domain"/>
    <property type="match status" value="1"/>
</dbReference>
<reference evidence="3 4" key="2">
    <citation type="journal article" date="2013" name="PLoS Genet.">
        <title>Comparative genome structure, secondary metabolite, and effector coding capacity across Cochliobolus pathogens.</title>
        <authorList>
            <person name="Condon B.J."/>
            <person name="Leng Y."/>
            <person name="Wu D."/>
            <person name="Bushley K.E."/>
            <person name="Ohm R.A."/>
            <person name="Otillar R."/>
            <person name="Martin J."/>
            <person name="Schackwitz W."/>
            <person name="Grimwood J."/>
            <person name="MohdZainudin N."/>
            <person name="Xue C."/>
            <person name="Wang R."/>
            <person name="Manning V.A."/>
            <person name="Dhillon B."/>
            <person name="Tu Z.J."/>
            <person name="Steffenson B.J."/>
            <person name="Salamov A."/>
            <person name="Sun H."/>
            <person name="Lowry S."/>
            <person name="LaButti K."/>
            <person name="Han J."/>
            <person name="Copeland A."/>
            <person name="Lindquist E."/>
            <person name="Barry K."/>
            <person name="Schmutz J."/>
            <person name="Baker S.E."/>
            <person name="Ciuffetti L.M."/>
            <person name="Grigoriev I.V."/>
            <person name="Zhong S."/>
            <person name="Turgeon B.G."/>
        </authorList>
    </citation>
    <scope>NUCLEOTIDE SEQUENCE [LARGE SCALE GENOMIC DNA]</scope>
    <source>
        <strain evidence="4">28A</strain>
    </source>
</reference>
<keyword evidence="4" id="KW-1185">Reference proteome</keyword>
<dbReference type="GeneID" id="19397025"/>
<organism evidence="3 4">
    <name type="scientific">Exserohilum turcicum (strain 28A)</name>
    <name type="common">Northern leaf blight fungus</name>
    <name type="synonym">Setosphaeria turcica</name>
    <dbReference type="NCBI Taxonomy" id="671987"/>
    <lineage>
        <taxon>Eukaryota</taxon>
        <taxon>Fungi</taxon>
        <taxon>Dikarya</taxon>
        <taxon>Ascomycota</taxon>
        <taxon>Pezizomycotina</taxon>
        <taxon>Dothideomycetes</taxon>
        <taxon>Pleosporomycetidae</taxon>
        <taxon>Pleosporales</taxon>
        <taxon>Pleosporineae</taxon>
        <taxon>Pleosporaceae</taxon>
        <taxon>Exserohilum</taxon>
    </lineage>
</organism>
<accession>R0K554</accession>
<dbReference type="PANTHER" id="PTHR43606">
    <property type="entry name" value="PHOSPHATASE, PUTATIVE (AFU_ORTHOLOGUE AFUA_6G08710)-RELATED"/>
    <property type="match status" value="1"/>
</dbReference>
<dbReference type="AlphaFoldDB" id="R0K554"/>
<dbReference type="OrthoDB" id="9992270at2759"/>
<dbReference type="InterPro" id="IPR013154">
    <property type="entry name" value="ADH-like_N"/>
</dbReference>
<dbReference type="SUPFAM" id="SSF50129">
    <property type="entry name" value="GroES-like"/>
    <property type="match status" value="1"/>
</dbReference>
<dbReference type="InterPro" id="IPR052900">
    <property type="entry name" value="Phospholipid_Metab_Enz"/>
</dbReference>
<dbReference type="Gene3D" id="3.60.21.70">
    <property type="entry name" value="PhoD-like phosphatase"/>
    <property type="match status" value="1"/>
</dbReference>
<evidence type="ECO:0000313" key="3">
    <source>
        <dbReference type="EMBL" id="EOA88143.1"/>
    </source>
</evidence>
<dbReference type="Pfam" id="PF13602">
    <property type="entry name" value="ADH_zinc_N_2"/>
    <property type="match status" value="1"/>
</dbReference>
<sequence length="969" mass="106630">MLSLLLTAAPLASLVSASFDTNLNYHSPSRRHESLGIDIPKVTKRTLSKRSAPWDPAQLKFTHGVASGDPYPDSVILWTRIAPSLEHDRSNVTVSGTAAFYNHETEKYIAASPNPICVDYRVGTDGNFSVVVDEGKAYTTSDIDYTVKVVYAHIEAKNLEPFTQYYYQFSVCGSSSNKSPLGRTKTSPSEDDDVSKVGLAVFSCSNWQNGYFNAYGNAARKDQVDFFVHLGDYIYESTKGKLGQDPRATDPPREVVTLYDYRTRIGQYRTDDDLKLAHQNFAWIPTWDDHEIANNGYRDGFSNMNNTEESFLQYGGVSVDSRKMNAVRAYFEWMLIRQVDMDDNLRIWRNFKMGKLFDLTILDTRNYDRSITTLDENGDYIEMLKDDAGRSLMGSRQENWFYRQLSESHERGATWRIVGNQIIFSRMNNSAVYSNWLNADQWDISNTAFLAGDSHANWVSDLVWLDETPYDQATGAGAIGVEFAGTAVSSSGYGAGRSIANSSDRSAALVRDNRELQWTEGYYRGYYELFISPEELNAQYYVATRNPLDISLANFTVRAGTNHLARTNDSVVAVGGYVESGSLQRGPTMPTNLTLNTVTGLWNITGIEEMFIKNPTLSPLNTNMAATMKAWQYNSTAGGIEKNLAINDAAPQPTIHDDQILVQVHAMALNPVDHKVTEGPMPLRFVGSNITPGTDFCGTVAKVGKKVDEYQIGEYVFGAKVGALTGGTLAQYVAVDRSMLARLPEGVKVEDAAGAGLVGLTEYQAIAPNVKSGDKVFINGGSGGTGVFGIQIAKALGCHVTTTCSTPNIDFCKSVGADEVIDYKTSNIAEALAANGKAYALVVDNVMSPANLYKASSAFLTPKGKFVQIGMENNLSSMKTIGSNMFRPGFLGGGKNPFQMLFTKPSADDMRQMSNWFKEGKLKGVVDSVFEWEDAPKAFEKLKTGRTKGKIIVRVPQDRAKEKAADASA</sequence>
<evidence type="ECO:0000256" key="1">
    <source>
        <dbReference type="SAM" id="SignalP"/>
    </source>
</evidence>
<dbReference type="STRING" id="671987.R0K554"/>